<dbReference type="OrthoDB" id="5883146at2759"/>
<dbReference type="Pfam" id="PF17303">
    <property type="entry name" value="DUF5352"/>
    <property type="match status" value="1"/>
</dbReference>
<evidence type="ECO:0000313" key="2">
    <source>
        <dbReference type="Proteomes" id="UP000025227"/>
    </source>
</evidence>
<organism evidence="2 3">
    <name type="scientific">Haemonchus contortus</name>
    <name type="common">Barber pole worm</name>
    <dbReference type="NCBI Taxonomy" id="6289"/>
    <lineage>
        <taxon>Eukaryota</taxon>
        <taxon>Metazoa</taxon>
        <taxon>Ecdysozoa</taxon>
        <taxon>Nematoda</taxon>
        <taxon>Chromadorea</taxon>
        <taxon>Rhabditida</taxon>
        <taxon>Rhabditina</taxon>
        <taxon>Rhabditomorpha</taxon>
        <taxon>Strongyloidea</taxon>
        <taxon>Trichostrongylidae</taxon>
        <taxon>Haemonchus</taxon>
    </lineage>
</organism>
<feature type="signal peptide" evidence="1">
    <location>
        <begin position="1"/>
        <end position="21"/>
    </location>
</feature>
<keyword evidence="1" id="KW-0732">Signal</keyword>
<dbReference type="AlphaFoldDB" id="A0A7I4YRX8"/>
<name>A0A7I4YRX8_HAECO</name>
<evidence type="ECO:0000313" key="3">
    <source>
        <dbReference type="WBParaSite" id="HCON_00136530-00001"/>
    </source>
</evidence>
<reference evidence="3" key="1">
    <citation type="submission" date="2020-12" db="UniProtKB">
        <authorList>
            <consortium name="WormBaseParasite"/>
        </authorList>
    </citation>
    <scope>IDENTIFICATION</scope>
    <source>
        <strain evidence="3">MHco3</strain>
    </source>
</reference>
<protein>
    <submittedName>
        <fullName evidence="3">NIM-2 protein</fullName>
    </submittedName>
</protein>
<feature type="chain" id="PRO_5029904652" evidence="1">
    <location>
        <begin position="22"/>
        <end position="192"/>
    </location>
</feature>
<sequence>MFKKALIAVCVAFAAATPCESDTVDGIWSFTLDTSVVSYALGGEELNPKYNCFDYSKDGNALQKFRVDLKHPLIFNITDAKHRTSQLANLKATAENVDKRNANTCIDAQLRGEIEVAVKDAADSCEGIVKALAGKLNRPGWAMNCVNRSPKGYSVGFFFDDEHFCRYDVVKGDKVYSLDIVKLDKSEPVPEE</sequence>
<proteinExistence type="predicted"/>
<evidence type="ECO:0000256" key="1">
    <source>
        <dbReference type="SAM" id="SignalP"/>
    </source>
</evidence>
<dbReference type="InterPro" id="IPR035274">
    <property type="entry name" value="DUF5352"/>
</dbReference>
<dbReference type="WBParaSite" id="HCON_00136530-00001">
    <property type="protein sequence ID" value="HCON_00136530-00001"/>
    <property type="gene ID" value="HCON_00136530"/>
</dbReference>
<keyword evidence="2" id="KW-1185">Reference proteome</keyword>
<dbReference type="Proteomes" id="UP000025227">
    <property type="component" value="Unplaced"/>
</dbReference>
<accession>A0A7I4YRX8</accession>